<dbReference type="GO" id="GO:0008654">
    <property type="term" value="P:phospholipid biosynthetic process"/>
    <property type="evidence" value="ECO:0007669"/>
    <property type="project" value="UniProtKB-KW"/>
</dbReference>
<dbReference type="FunFam" id="1.20.120.1760:FF:000003">
    <property type="entry name" value="CDP-diacylglycerol--inositol 3-phosphatidyltransferase"/>
    <property type="match status" value="1"/>
</dbReference>
<feature type="compositionally biased region" description="Low complexity" evidence="23">
    <location>
        <begin position="368"/>
        <end position="379"/>
    </location>
</feature>
<evidence type="ECO:0000256" key="16">
    <source>
        <dbReference type="ARBA" id="ARBA00023098"/>
    </source>
</evidence>
<dbReference type="GO" id="GO:0005741">
    <property type="term" value="C:mitochondrial outer membrane"/>
    <property type="evidence" value="ECO:0007669"/>
    <property type="project" value="UniProtKB-SubCell"/>
</dbReference>
<keyword evidence="17" id="KW-0496">Mitochondrion</keyword>
<evidence type="ECO:0000256" key="18">
    <source>
        <dbReference type="ARBA" id="ARBA00023136"/>
    </source>
</evidence>
<organism evidence="26 27">
    <name type="scientific">Paramarasmius palmivorus</name>
    <dbReference type="NCBI Taxonomy" id="297713"/>
    <lineage>
        <taxon>Eukaryota</taxon>
        <taxon>Fungi</taxon>
        <taxon>Dikarya</taxon>
        <taxon>Basidiomycota</taxon>
        <taxon>Agaricomycotina</taxon>
        <taxon>Agaricomycetes</taxon>
        <taxon>Agaricomycetidae</taxon>
        <taxon>Agaricales</taxon>
        <taxon>Marasmiineae</taxon>
        <taxon>Marasmiaceae</taxon>
        <taxon>Paramarasmius</taxon>
    </lineage>
</organism>
<feature type="compositionally biased region" description="Polar residues" evidence="23">
    <location>
        <begin position="320"/>
        <end position="348"/>
    </location>
</feature>
<dbReference type="Pfam" id="PF01066">
    <property type="entry name" value="CDP-OH_P_transf"/>
    <property type="match status" value="1"/>
</dbReference>
<feature type="transmembrane region" description="Helical" evidence="24">
    <location>
        <begin position="201"/>
        <end position="224"/>
    </location>
</feature>
<comment type="cofactor">
    <cofactor evidence="1">
        <name>Mn(2+)</name>
        <dbReference type="ChEBI" id="CHEBI:29035"/>
    </cofactor>
</comment>
<dbReference type="SUPFAM" id="SSF52540">
    <property type="entry name" value="P-loop containing nucleoside triphosphate hydrolases"/>
    <property type="match status" value="1"/>
</dbReference>
<keyword evidence="9 24" id="KW-0812">Transmembrane</keyword>
<keyword evidence="14" id="KW-0460">Magnesium</keyword>
<evidence type="ECO:0000256" key="2">
    <source>
        <dbReference type="ARBA" id="ARBA00001946"/>
    </source>
</evidence>
<dbReference type="InterPro" id="IPR048254">
    <property type="entry name" value="CDP_ALCOHOL_P_TRANSF_CS"/>
</dbReference>
<feature type="region of interest" description="Disordered" evidence="23">
    <location>
        <begin position="529"/>
        <end position="551"/>
    </location>
</feature>
<sequence>MSTGNQDRPQQHQQSISVVDAGFATDLATAQTYSENVFLFVPNLIGYTRVILAALSLHFMSYHPVYSTIAYTISCLLDAFDGYAARRLGQSSNFGAVLDMVTDRATTSCLLCYLSIAYPTYAIFFQFLIALDFSSHYMHMYSSLLTGSKSHKLVTKKVSRILWYYYNDSRVLFLICAANELFFVALYLNKETSRPIMPDLAALYPWIPVVPSLLSFALSPLAYLSQLPAVHETLSAIFSLGSDLLGYISLIPILGSVVQGIVSLASDDLSWAQFIALVTFPVCFLKNIINLVQLWKASKVIVGVDLAEREKRRQKAVSLSRPSKNPSSRILTPNSHHAKRLTSSTSNISASADAAPPPTEPPTEEPTSDSSPDSPSAPAEEAEKTRTRRRTVTSVAPKEPEVPELPDDLDILWTPSRTETAEEDSSALGALPPDDILEEALHNLHIALHPQTQNRAVFSSPLGPPIEPSLGLFCPIEGGEYVIDATVKELARRTGAEVLVLDAVQLAAGEWGQFGPAANSLQLPRNPLHFASASSSTPRAPPSAEDDDDLPFGNPTKMMLTFFSPSMSSGPSMVASSSRRTVPASKVKVFFDALVNIQPKEPESKPSASRSPPRLIYIRDFPTLASTASVWYPPLLSSIRQRRKGAMSRSSSPVPNPMAIIFGMTPPITAPDTPPEPHSSMDQSAIMNMLMKGRPPSAHFNSNDSAKSPPKSEWDEGTTAEAAREKRLRHRLKKWERGENLVQQEYPKYFVQERSSEEPGGSSRPEVVVVGPNTAALAAMSNAASLTSESESGPSFFRTSILVPSMRSATRERESRVARRREINELTMRMGIGAIGGTLQQDRAESNLAPLETVVEQDGTESSSEEPVEADDAVPPKPNTMWESWGQRLETWKDVRRIADRALGSVVASRHSIGTDEKASLDRTPVTWQDTERAWTAVRGHVETRKSWIKDALPARPKEAPEDEASDPVGHDEVIENVKNDPDLSEHEHRLLPCIVNSTSMSTTFRHVHLPQHTIDSVRSIVSLPLLHPKAFQHGVLKEYGMNGCLLFGPPGTGKTLVVRALAKEAGCRMMVISPSDVMDMYIGEGEKLVKAVFSLARRLSPCVVFLDEIDALFGARTSARESSGGGAIAHRGVITEFMQEMDGLKTSREDNVIVIGATNRPFDLDDAILRRLPRRLLVDLPGEKERAEILRIFLRDETLAADLDVTTLAQQTEGFSGSDLKNLCVSAAVDAVKEHIRLPWTSSETLSTPENVVTEESSSSADSEQATEAATSSRVLSRRHFDKALREITPSSSEALGSLAALRKWNEEFGEGRNNRKKRQLIWGKGLFGFNDKGLSIPPLQETKVIPAPVDPASTEPENPASST</sequence>
<evidence type="ECO:0000256" key="7">
    <source>
        <dbReference type="ARBA" id="ARBA00022516"/>
    </source>
</evidence>
<evidence type="ECO:0000256" key="22">
    <source>
        <dbReference type="RuleBase" id="RU003750"/>
    </source>
</evidence>
<keyword evidence="21" id="KW-1208">Phospholipid metabolism</keyword>
<keyword evidence="7" id="KW-0444">Lipid biosynthesis</keyword>
<dbReference type="PROSITE" id="PS00379">
    <property type="entry name" value="CDP_ALCOHOL_P_TRANSF"/>
    <property type="match status" value="1"/>
</dbReference>
<dbReference type="Pfam" id="PF00004">
    <property type="entry name" value="AAA"/>
    <property type="match status" value="1"/>
</dbReference>
<keyword evidence="13" id="KW-0067">ATP-binding</keyword>
<feature type="transmembrane region" description="Helical" evidence="24">
    <location>
        <begin position="244"/>
        <end position="262"/>
    </location>
</feature>
<proteinExistence type="inferred from homology"/>
<dbReference type="Gene3D" id="1.20.120.1760">
    <property type="match status" value="1"/>
</dbReference>
<dbReference type="InterPro" id="IPR051701">
    <property type="entry name" value="Mito_OM_Translocase_MSP1"/>
</dbReference>
<evidence type="ECO:0000256" key="14">
    <source>
        <dbReference type="ARBA" id="ARBA00022842"/>
    </source>
</evidence>
<dbReference type="Gene3D" id="3.40.50.300">
    <property type="entry name" value="P-loop containing nucleotide triphosphate hydrolases"/>
    <property type="match status" value="1"/>
</dbReference>
<dbReference type="InterPro" id="IPR003960">
    <property type="entry name" value="ATPase_AAA_CS"/>
</dbReference>
<evidence type="ECO:0000256" key="13">
    <source>
        <dbReference type="ARBA" id="ARBA00022840"/>
    </source>
</evidence>
<dbReference type="EMBL" id="JAYKXP010000028">
    <property type="protein sequence ID" value="KAK7043596.1"/>
    <property type="molecule type" value="Genomic_DNA"/>
</dbReference>
<evidence type="ECO:0000256" key="11">
    <source>
        <dbReference type="ARBA" id="ARBA00022741"/>
    </source>
</evidence>
<feature type="region of interest" description="Disordered" evidence="23">
    <location>
        <begin position="855"/>
        <end position="882"/>
    </location>
</feature>
<dbReference type="InterPro" id="IPR003959">
    <property type="entry name" value="ATPase_AAA_core"/>
</dbReference>
<comment type="subcellular location">
    <subcellularLocation>
        <location evidence="3">Membrane</location>
        <topology evidence="3">Multi-pass membrane protein</topology>
    </subcellularLocation>
    <subcellularLocation>
        <location evidence="4">Mitochondrion outer membrane</location>
        <topology evidence="4">Single-pass membrane protein</topology>
    </subcellularLocation>
</comment>
<evidence type="ECO:0000256" key="24">
    <source>
        <dbReference type="SAM" id="Phobius"/>
    </source>
</evidence>
<dbReference type="InterPro" id="IPR027417">
    <property type="entry name" value="P-loop_NTPase"/>
</dbReference>
<keyword evidence="16" id="KW-0443">Lipid metabolism</keyword>
<keyword evidence="10" id="KW-0479">Metal-binding</keyword>
<dbReference type="PANTHER" id="PTHR45644:SF56">
    <property type="entry name" value="AAA ATPASE, PUTATIVE (AFU_ORTHOLOGUE AFUA_2G12920)-RELATED"/>
    <property type="match status" value="1"/>
</dbReference>
<evidence type="ECO:0000256" key="23">
    <source>
        <dbReference type="SAM" id="MobiDB-lite"/>
    </source>
</evidence>
<dbReference type="GO" id="GO:0046872">
    <property type="term" value="F:metal ion binding"/>
    <property type="evidence" value="ECO:0007669"/>
    <property type="project" value="UniProtKB-KW"/>
</dbReference>
<evidence type="ECO:0000256" key="12">
    <source>
        <dbReference type="ARBA" id="ARBA00022787"/>
    </source>
</evidence>
<evidence type="ECO:0000313" key="26">
    <source>
        <dbReference type="EMBL" id="KAK7043596.1"/>
    </source>
</evidence>
<evidence type="ECO:0000256" key="6">
    <source>
        <dbReference type="ARBA" id="ARBA00013212"/>
    </source>
</evidence>
<dbReference type="Proteomes" id="UP001383192">
    <property type="component" value="Unassembled WGS sequence"/>
</dbReference>
<feature type="transmembrane region" description="Helical" evidence="24">
    <location>
        <begin position="171"/>
        <end position="189"/>
    </location>
</feature>
<comment type="caution">
    <text evidence="26">The sequence shown here is derived from an EMBL/GenBank/DDBJ whole genome shotgun (WGS) entry which is preliminary data.</text>
</comment>
<keyword evidence="18 24" id="KW-0472">Membrane</keyword>
<dbReference type="Pfam" id="PF17862">
    <property type="entry name" value="AAA_lid_3"/>
    <property type="match status" value="1"/>
</dbReference>
<dbReference type="EC" id="2.7.8.11" evidence="6"/>
<evidence type="ECO:0000259" key="25">
    <source>
        <dbReference type="SMART" id="SM00382"/>
    </source>
</evidence>
<evidence type="ECO:0000256" key="19">
    <source>
        <dbReference type="ARBA" id="ARBA00023209"/>
    </source>
</evidence>
<dbReference type="Gene3D" id="1.10.8.60">
    <property type="match status" value="1"/>
</dbReference>
<dbReference type="PANTHER" id="PTHR45644">
    <property type="entry name" value="AAA ATPASE, PUTATIVE (AFU_ORTHOLOGUE AFUA_2G12920)-RELATED-RELATED"/>
    <property type="match status" value="1"/>
</dbReference>
<evidence type="ECO:0000256" key="3">
    <source>
        <dbReference type="ARBA" id="ARBA00004141"/>
    </source>
</evidence>
<name>A0AAW0CYM7_9AGAR</name>
<evidence type="ECO:0000313" key="27">
    <source>
        <dbReference type="Proteomes" id="UP001383192"/>
    </source>
</evidence>
<evidence type="ECO:0000256" key="1">
    <source>
        <dbReference type="ARBA" id="ARBA00001936"/>
    </source>
</evidence>
<gene>
    <name evidence="26" type="ORF">VNI00_008207</name>
</gene>
<dbReference type="GO" id="GO:0003881">
    <property type="term" value="F:CDP-diacylglycerol-inositol 3-phosphatidyltransferase activity"/>
    <property type="evidence" value="ECO:0007669"/>
    <property type="project" value="UniProtKB-EC"/>
</dbReference>
<feature type="region of interest" description="Disordered" evidence="23">
    <location>
        <begin position="1337"/>
        <end position="1365"/>
    </location>
</feature>
<dbReference type="GO" id="GO:0005524">
    <property type="term" value="F:ATP binding"/>
    <property type="evidence" value="ECO:0007669"/>
    <property type="project" value="UniProtKB-KW"/>
</dbReference>
<dbReference type="PROSITE" id="PS00674">
    <property type="entry name" value="AAA"/>
    <property type="match status" value="1"/>
</dbReference>
<comment type="cofactor">
    <cofactor evidence="2">
        <name>Mg(2+)</name>
        <dbReference type="ChEBI" id="CHEBI:18420"/>
    </cofactor>
</comment>
<evidence type="ECO:0000256" key="5">
    <source>
        <dbReference type="ARBA" id="ARBA00010441"/>
    </source>
</evidence>
<feature type="region of interest" description="Disordered" evidence="23">
    <location>
        <begin position="692"/>
        <end position="722"/>
    </location>
</feature>
<evidence type="ECO:0000256" key="8">
    <source>
        <dbReference type="ARBA" id="ARBA00022679"/>
    </source>
</evidence>
<reference evidence="26 27" key="1">
    <citation type="submission" date="2024-01" db="EMBL/GenBank/DDBJ databases">
        <title>A draft genome for a cacao thread blight-causing isolate of Paramarasmius palmivorus.</title>
        <authorList>
            <person name="Baruah I.K."/>
            <person name="Bukari Y."/>
            <person name="Amoako-Attah I."/>
            <person name="Meinhardt L.W."/>
            <person name="Bailey B.A."/>
            <person name="Cohen S.P."/>
        </authorList>
    </citation>
    <scope>NUCLEOTIDE SEQUENCE [LARGE SCALE GENOMIC DNA]</scope>
    <source>
        <strain evidence="26 27">GH-12</strain>
    </source>
</reference>
<keyword evidence="27" id="KW-1185">Reference proteome</keyword>
<accession>A0AAW0CYM7</accession>
<feature type="transmembrane region" description="Helical" evidence="24">
    <location>
        <begin position="274"/>
        <end position="295"/>
    </location>
</feature>
<protein>
    <recommendedName>
        <fullName evidence="6">CDP-diacylglycerol--inositol 3-phosphatidyltransferase</fullName>
        <ecNumber evidence="6">2.7.8.11</ecNumber>
    </recommendedName>
</protein>
<keyword evidence="11" id="KW-0547">Nucleotide-binding</keyword>
<comment type="similarity">
    <text evidence="5 22">Belongs to the CDP-alcohol phosphatidyltransferase class-I family.</text>
</comment>
<dbReference type="InterPro" id="IPR043130">
    <property type="entry name" value="CDP-OH_PTrfase_TM_dom"/>
</dbReference>
<feature type="transmembrane region" description="Helical" evidence="24">
    <location>
        <begin position="110"/>
        <end position="131"/>
    </location>
</feature>
<feature type="compositionally biased region" description="Low complexity" evidence="23">
    <location>
        <begin position="1255"/>
        <end position="1274"/>
    </location>
</feature>
<dbReference type="InterPro" id="IPR000462">
    <property type="entry name" value="CDP-OH_P_trans"/>
</dbReference>
<evidence type="ECO:0000256" key="10">
    <source>
        <dbReference type="ARBA" id="ARBA00022723"/>
    </source>
</evidence>
<evidence type="ECO:0000256" key="15">
    <source>
        <dbReference type="ARBA" id="ARBA00022989"/>
    </source>
</evidence>
<feature type="domain" description="AAA+ ATPase" evidence="25">
    <location>
        <begin position="1041"/>
        <end position="1183"/>
    </location>
</feature>
<evidence type="ECO:0000256" key="20">
    <source>
        <dbReference type="ARBA" id="ARBA00023211"/>
    </source>
</evidence>
<feature type="compositionally biased region" description="Acidic residues" evidence="23">
    <location>
        <begin position="863"/>
        <end position="872"/>
    </location>
</feature>
<feature type="region of interest" description="Disordered" evidence="23">
    <location>
        <begin position="313"/>
        <end position="409"/>
    </location>
</feature>
<evidence type="ECO:0000256" key="21">
    <source>
        <dbReference type="ARBA" id="ARBA00023264"/>
    </source>
</evidence>
<dbReference type="GO" id="GO:0016887">
    <property type="term" value="F:ATP hydrolysis activity"/>
    <property type="evidence" value="ECO:0007669"/>
    <property type="project" value="InterPro"/>
</dbReference>
<keyword evidence="20" id="KW-0464">Manganese</keyword>
<dbReference type="InterPro" id="IPR041569">
    <property type="entry name" value="AAA_lid_3"/>
</dbReference>
<keyword evidence="19" id="KW-0594">Phospholipid biosynthesis</keyword>
<evidence type="ECO:0000256" key="17">
    <source>
        <dbReference type="ARBA" id="ARBA00023128"/>
    </source>
</evidence>
<keyword evidence="12" id="KW-1000">Mitochondrion outer membrane</keyword>
<feature type="region of interest" description="Disordered" evidence="23">
    <location>
        <begin position="1248"/>
        <end position="1275"/>
    </location>
</feature>
<keyword evidence="15 24" id="KW-1133">Transmembrane helix</keyword>
<dbReference type="SMART" id="SM00382">
    <property type="entry name" value="AAA"/>
    <property type="match status" value="1"/>
</dbReference>
<evidence type="ECO:0000256" key="4">
    <source>
        <dbReference type="ARBA" id="ARBA00004572"/>
    </source>
</evidence>
<dbReference type="InterPro" id="IPR003593">
    <property type="entry name" value="AAA+_ATPase"/>
</dbReference>
<keyword evidence="8 22" id="KW-0808">Transferase</keyword>
<evidence type="ECO:0000256" key="9">
    <source>
        <dbReference type="ARBA" id="ARBA00022692"/>
    </source>
</evidence>